<keyword evidence="1" id="KW-0812">Transmembrane</keyword>
<feature type="transmembrane region" description="Helical" evidence="1">
    <location>
        <begin position="488"/>
        <end position="513"/>
    </location>
</feature>
<dbReference type="Pfam" id="PF03140">
    <property type="entry name" value="DUF247"/>
    <property type="match status" value="1"/>
</dbReference>
<evidence type="ECO:0000313" key="3">
    <source>
        <dbReference type="Proteomes" id="UP000250235"/>
    </source>
</evidence>
<name>A0A2Z7BDB5_9LAMI</name>
<keyword evidence="1" id="KW-1133">Transmembrane helix</keyword>
<sequence length="515" mass="58621">MFSLDHNSNPNFDEQNWINQIRRALDEDDDLEEESELPVSIFNVPKALMIDGKEQDLRCKKIEKAATSSQIPASSLPFDQVRAHVSGLLPELPELQWGNSSMDDVVDSCFLLEFLQVFAVEEGRILTRDSSRVSHFVASLRRKSTSRDNAFVRDMIMIENQIPLFCVRKVLEFQLGGLKTEADNMLYAMIIGFCKELSPFKMIQELPDVHQVMCCDHLLDLFYHLIVPEFGETSSEITLEIEEQQTEEVDKRNLWKLSMSKLKTVPMRLIKRILVSKPARLVFKFPWKIISNLPGVIVLRQLEYVCFSQDRERNSAGNRNNMNMPPLMEEIAIPSVTELSGAGVKFSATDEGISSIRFDVKSATLHLPTIILDMNTEAAIRNLIAYESCTTSGPLVLTRYAELINGIIDTEEDAKFLREKGIILNHLKSDGDVANLWNGMTKSVQLTKVPFLDKVIEDLNVCYNQSFKVKIGKFMAQNVYGSWQSLSLMAAIMVLFLMSFQTFCSAFSCNHLFRR</sequence>
<gene>
    <name evidence="2" type="ORF">F511_17291</name>
</gene>
<accession>A0A2Z7BDB5</accession>
<dbReference type="OrthoDB" id="2356035at2759"/>
<dbReference type="AlphaFoldDB" id="A0A2Z7BDB5"/>
<dbReference type="EMBL" id="KV008752">
    <property type="protein sequence ID" value="KZV30069.1"/>
    <property type="molecule type" value="Genomic_DNA"/>
</dbReference>
<dbReference type="InterPro" id="IPR004158">
    <property type="entry name" value="DUF247_pln"/>
</dbReference>
<keyword evidence="3" id="KW-1185">Reference proteome</keyword>
<proteinExistence type="predicted"/>
<dbReference type="PANTHER" id="PTHR31549">
    <property type="entry name" value="PROTEIN, PUTATIVE (DUF247)-RELATED-RELATED"/>
    <property type="match status" value="1"/>
</dbReference>
<keyword evidence="1" id="KW-0472">Membrane</keyword>
<protein>
    <submittedName>
        <fullName evidence="2">Uncharacterized protein</fullName>
    </submittedName>
</protein>
<reference evidence="2 3" key="1">
    <citation type="journal article" date="2015" name="Proc. Natl. Acad. Sci. U.S.A.">
        <title>The resurrection genome of Boea hygrometrica: A blueprint for survival of dehydration.</title>
        <authorList>
            <person name="Xiao L."/>
            <person name="Yang G."/>
            <person name="Zhang L."/>
            <person name="Yang X."/>
            <person name="Zhao S."/>
            <person name="Ji Z."/>
            <person name="Zhou Q."/>
            <person name="Hu M."/>
            <person name="Wang Y."/>
            <person name="Chen M."/>
            <person name="Xu Y."/>
            <person name="Jin H."/>
            <person name="Xiao X."/>
            <person name="Hu G."/>
            <person name="Bao F."/>
            <person name="Hu Y."/>
            <person name="Wan P."/>
            <person name="Li L."/>
            <person name="Deng X."/>
            <person name="Kuang T."/>
            <person name="Xiang C."/>
            <person name="Zhu J.K."/>
            <person name="Oliver M.J."/>
            <person name="He Y."/>
        </authorList>
    </citation>
    <scope>NUCLEOTIDE SEQUENCE [LARGE SCALE GENOMIC DNA]</scope>
    <source>
        <strain evidence="3">cv. XS01</strain>
    </source>
</reference>
<dbReference type="PANTHER" id="PTHR31549:SF23">
    <property type="entry name" value="OS03G0591600 PROTEIN"/>
    <property type="match status" value="1"/>
</dbReference>
<dbReference type="Proteomes" id="UP000250235">
    <property type="component" value="Unassembled WGS sequence"/>
</dbReference>
<organism evidence="2 3">
    <name type="scientific">Dorcoceras hygrometricum</name>
    <dbReference type="NCBI Taxonomy" id="472368"/>
    <lineage>
        <taxon>Eukaryota</taxon>
        <taxon>Viridiplantae</taxon>
        <taxon>Streptophyta</taxon>
        <taxon>Embryophyta</taxon>
        <taxon>Tracheophyta</taxon>
        <taxon>Spermatophyta</taxon>
        <taxon>Magnoliopsida</taxon>
        <taxon>eudicotyledons</taxon>
        <taxon>Gunneridae</taxon>
        <taxon>Pentapetalae</taxon>
        <taxon>asterids</taxon>
        <taxon>lamiids</taxon>
        <taxon>Lamiales</taxon>
        <taxon>Gesneriaceae</taxon>
        <taxon>Didymocarpoideae</taxon>
        <taxon>Trichosporeae</taxon>
        <taxon>Loxocarpinae</taxon>
        <taxon>Dorcoceras</taxon>
    </lineage>
</organism>
<evidence type="ECO:0000313" key="2">
    <source>
        <dbReference type="EMBL" id="KZV30069.1"/>
    </source>
</evidence>
<evidence type="ECO:0000256" key="1">
    <source>
        <dbReference type="SAM" id="Phobius"/>
    </source>
</evidence>